<dbReference type="InterPro" id="IPR032308">
    <property type="entry name" value="TDBD"/>
</dbReference>
<evidence type="ECO:0000256" key="1">
    <source>
        <dbReference type="ARBA" id="ARBA00004123"/>
    </source>
</evidence>
<proteinExistence type="predicted"/>
<dbReference type="PANTHER" id="PTHR45838:SF4">
    <property type="entry name" value="HISTONE-LYSINE N-METHYLTRANSFERASE TRITHORAX"/>
    <property type="match status" value="1"/>
</dbReference>
<dbReference type="InterPro" id="IPR019786">
    <property type="entry name" value="Zinc_finger_PHD-type_CS"/>
</dbReference>
<evidence type="ECO:0000259" key="9">
    <source>
        <dbReference type="PROSITE" id="PS50016"/>
    </source>
</evidence>
<dbReference type="PROSITE" id="PS50016">
    <property type="entry name" value="ZF_PHD_2"/>
    <property type="match status" value="1"/>
</dbReference>
<keyword evidence="3 8" id="KW-0863">Zinc-finger</keyword>
<keyword evidence="6" id="KW-0804">Transcription</keyword>
<evidence type="ECO:0000256" key="3">
    <source>
        <dbReference type="ARBA" id="ARBA00022771"/>
    </source>
</evidence>
<feature type="domain" description="PHD-type" evidence="9">
    <location>
        <begin position="1589"/>
        <end position="1639"/>
    </location>
</feature>
<dbReference type="CDD" id="cd15492">
    <property type="entry name" value="PHD_BRPF_JADE_like"/>
    <property type="match status" value="1"/>
</dbReference>
<dbReference type="GO" id="GO:0008270">
    <property type="term" value="F:zinc ion binding"/>
    <property type="evidence" value="ECO:0007669"/>
    <property type="project" value="UniProtKB-KW"/>
</dbReference>
<evidence type="ECO:0000256" key="7">
    <source>
        <dbReference type="ARBA" id="ARBA00023242"/>
    </source>
</evidence>
<dbReference type="GO" id="GO:0045893">
    <property type="term" value="P:positive regulation of DNA-templated transcription"/>
    <property type="evidence" value="ECO:0007669"/>
    <property type="project" value="TreeGrafter"/>
</dbReference>
<keyword evidence="7" id="KW-0539">Nucleus</keyword>
<comment type="subcellular location">
    <subcellularLocation>
        <location evidence="1">Nucleus</location>
    </subcellularLocation>
</comment>
<dbReference type="EMBL" id="JBAMMX010000014">
    <property type="protein sequence ID" value="KAK6927584.1"/>
    <property type="molecule type" value="Genomic_DNA"/>
</dbReference>
<dbReference type="InterPro" id="IPR019787">
    <property type="entry name" value="Znf_PHD-finger"/>
</dbReference>
<name>A0AAN8Z5U3_9MAGN</name>
<dbReference type="SUPFAM" id="SSF57903">
    <property type="entry name" value="FYVE/PHD zinc finger"/>
    <property type="match status" value="1"/>
</dbReference>
<evidence type="ECO:0000256" key="5">
    <source>
        <dbReference type="ARBA" id="ARBA00023015"/>
    </source>
</evidence>
<dbReference type="Proteomes" id="UP001370490">
    <property type="component" value="Unassembled WGS sequence"/>
</dbReference>
<dbReference type="SMART" id="SM00249">
    <property type="entry name" value="PHD"/>
    <property type="match status" value="1"/>
</dbReference>
<accession>A0AAN8Z5U3</accession>
<feature type="non-terminal residue" evidence="10">
    <location>
        <position position="1846"/>
    </location>
</feature>
<comment type="caution">
    <text evidence="10">The sequence shown here is derived from an EMBL/GenBank/DDBJ whole genome shotgun (WGS) entry which is preliminary data.</text>
</comment>
<evidence type="ECO:0000256" key="8">
    <source>
        <dbReference type="PROSITE-ProRule" id="PRU00146"/>
    </source>
</evidence>
<evidence type="ECO:0000313" key="10">
    <source>
        <dbReference type="EMBL" id="KAK6927584.1"/>
    </source>
</evidence>
<dbReference type="Pfam" id="PF16135">
    <property type="entry name" value="TDBD"/>
    <property type="match status" value="1"/>
</dbReference>
<dbReference type="PANTHER" id="PTHR45838">
    <property type="entry name" value="HISTONE-LYSINE-N-METHYLTRANSFERASE 2 KMT2 FAMILY MEMBER"/>
    <property type="match status" value="1"/>
</dbReference>
<dbReference type="Gene3D" id="3.30.40.10">
    <property type="entry name" value="Zinc/RING finger domain, C3HC4 (zinc finger)"/>
    <property type="match status" value="1"/>
</dbReference>
<keyword evidence="11" id="KW-1185">Reference proteome</keyword>
<keyword evidence="4" id="KW-0862">Zinc</keyword>
<dbReference type="InterPro" id="IPR013083">
    <property type="entry name" value="Znf_RING/FYVE/PHD"/>
</dbReference>
<protein>
    <recommendedName>
        <fullName evidence="9">PHD-type domain-containing protein</fullName>
    </recommendedName>
</protein>
<dbReference type="PROSITE" id="PS01359">
    <property type="entry name" value="ZF_PHD_1"/>
    <property type="match status" value="1"/>
</dbReference>
<keyword evidence="5" id="KW-0805">Transcription regulation</keyword>
<evidence type="ECO:0000313" key="11">
    <source>
        <dbReference type="Proteomes" id="UP001370490"/>
    </source>
</evidence>
<dbReference type="GO" id="GO:0035097">
    <property type="term" value="C:histone methyltransferase complex"/>
    <property type="evidence" value="ECO:0007669"/>
    <property type="project" value="TreeGrafter"/>
</dbReference>
<evidence type="ECO:0000256" key="6">
    <source>
        <dbReference type="ARBA" id="ARBA00023163"/>
    </source>
</evidence>
<dbReference type="InterPro" id="IPR011011">
    <property type="entry name" value="Znf_FYVE_PHD"/>
</dbReference>
<reference evidence="10 11" key="1">
    <citation type="submission" date="2023-12" db="EMBL/GenBank/DDBJ databases">
        <title>A high-quality genome assembly for Dillenia turbinata (Dilleniales).</title>
        <authorList>
            <person name="Chanderbali A."/>
        </authorList>
    </citation>
    <scope>NUCLEOTIDE SEQUENCE [LARGE SCALE GENOMIC DNA]</scope>
    <source>
        <strain evidence="10">LSX21</strain>
        <tissue evidence="10">Leaf</tissue>
    </source>
</reference>
<evidence type="ECO:0000256" key="2">
    <source>
        <dbReference type="ARBA" id="ARBA00022723"/>
    </source>
</evidence>
<dbReference type="InterPro" id="IPR001965">
    <property type="entry name" value="Znf_PHD"/>
</dbReference>
<dbReference type="GO" id="GO:0042800">
    <property type="term" value="F:histone H3K4 methyltransferase activity"/>
    <property type="evidence" value="ECO:0007669"/>
    <property type="project" value="TreeGrafter"/>
</dbReference>
<evidence type="ECO:0000256" key="4">
    <source>
        <dbReference type="ARBA" id="ARBA00022833"/>
    </source>
</evidence>
<gene>
    <name evidence="10" type="ORF">RJ641_006175</name>
</gene>
<organism evidence="10 11">
    <name type="scientific">Dillenia turbinata</name>
    <dbReference type="NCBI Taxonomy" id="194707"/>
    <lineage>
        <taxon>Eukaryota</taxon>
        <taxon>Viridiplantae</taxon>
        <taxon>Streptophyta</taxon>
        <taxon>Embryophyta</taxon>
        <taxon>Tracheophyta</taxon>
        <taxon>Spermatophyta</taxon>
        <taxon>Magnoliopsida</taxon>
        <taxon>eudicotyledons</taxon>
        <taxon>Gunneridae</taxon>
        <taxon>Pentapetalae</taxon>
        <taxon>Dilleniales</taxon>
        <taxon>Dilleniaceae</taxon>
        <taxon>Dillenia</taxon>
    </lineage>
</organism>
<sequence length="1846" mass="201585">MENSWKARCSSAWQSLTPSMPSSSNVPPNQMELHSGHYLDLQFTKDPRKAACEMIQEPVLNDSLNLDPQKPGRADFANSFLALLSGPASLLQYDFQQLTNSKPSSMYTGLSSGANGVMVSMQESRVPMAPGVSSSQSLGHENLTSRVGLFPVASTLGNVAGSPAALSDLQAAQLDLQRRGLARAVVQGVTSNNDEAHEFSFVNGKGLTNSNPADIGRLYCTNSNAINTVHLNVSNSIFKQEAPSVRRSPHVFCMGTNGELLLNNAGFLGVVCACHGLHMSISKFCEHSGVRGVNPGDAVHVDGGGTIAQWRKLYSRKFGIRVPEDHCGWDWPIGLPSSDTLARCATTVANTGKESDLTHLVGLSGGLARSGQLYDNTVFPTIATSRITVNNPLHNEQQNAPDTCNFLLKELVHASQSIKSDLGHGQVKESSQPVSLTVSAEGYDQGLWDNGCRFLPAINDLMTKSGTKLNTHQVIHNLSNSSKGATLERDIVSNIELRLGQPAQRIQTSGNSVLSTSGSQFGGTFRHPQLFLQNPIHNVASSWAMEDFRKDQLAADTLASGAKKEQSRLNIMNDAPGINSTIGPDRVERYKSDTTKNSVISMLLLNNPSEVFSCGKAAPNVVYGSDHLKSKLLNSRAHAANPNSAIFTTGAVVSEKHSNYNLSAVHRHQGTVFKVGSIADISSIEPAPTSASDAQEMDNPSSVIKAVGGRGHLNCSVLSDKNIGSLQMSCVPPVVSEASKAFNSSRNISCLGSSGQPDYCIRNFECSTPSHRPVLPLRGVPIGISSAMTASSQNVKPTSLNKESNNLSGCLTIQDEDLSLLKSRHVVGKSKQDHAVGFFGIHQEQGRSNDSSLMKIQSHPLSSERAFGPYLMCTHEASDAAMKSMQSDDACRNDGFNNWCNYSRSIQGTSLHFKKSDMQCQLVHSGFNISSSTEVPKCCHEERHAYFTTKCRCADQLRFPAGNYDVEGKNYLNDSKGMGSLERNVIAESRRDQIPSENAVLLDQLSTLKDHTPMKIGSHVSQWKDVPSGVPSACKVSCVNWASDIKREGNHHGNLSAPAVKCINENAQKAQSLGEQEVSNVSSGCSAPAVTQASVEVNNVGSRTVAIGNPRYRNNSVVDEGSRIDKCWSSDDSTDGGRSSKVLCFTSKNKLPKKGTPSALPRRGCHSLIDKLRIQNLALKKVRGSIHDDLLGNESVNCVQKLKRHVIRKTKKKAVKWKMLSSSYLASGISSAHCDSVEGNDSTKKLSLTLKALQTLPQSELQNISGTVSRGPSSFKQKRSALSTASFSHRKDMKRTLDYHRNEEEGDFCLQCGGTDFLGIMEVPDRKKLKSNEAKDSVKSCCRKRSYHMDAEKSSELNIVGCENATVSDCGNTHSKLSRPIVCGKYGIISDAKVASVLFKLPKIVPLSKILKTARGCDLSYDDELRPSLFSKSQKENHRGCNWDYHVSFKSKKEGNEHYSSDSGKRHFDALMKEKEKSDSDKSSDELLVIREKRDDVNFKVTSPRVQLKRQEIRKRSLYELTMNGMRCSSTKISATKFSECTHQTMLKSGRKILKTFMDEKCATGRSNEFSGKKSTKLIQCQAFVLDADAFCCVCGSSNKDETNCLLECSQCLIRVHQACYGISRVPKGSWYCRPCRTNSKDMVCVLCGYDGGAMTRALRSQNIVKSLLKTWNVVKESRPRTSIPNAEALRDKFSIFENSSSEAECENVKQSETSPWKTDKQKEIKCLQKSSCFSNPSRVHNSITAGHLDSTVKQWVHMVCGLWTPGTRCPNVDTMSAFDVSGASLPQLDVGLLQSEIEGVDHESIGFYGRCELHATKHQYEFDNLSVVVEAGCSGEEKWTCARTE</sequence>
<dbReference type="Pfam" id="PF13831">
    <property type="entry name" value="PHD_2"/>
    <property type="match status" value="1"/>
</dbReference>
<keyword evidence="2" id="KW-0479">Metal-binding</keyword>